<reference evidence="1 2" key="1">
    <citation type="submission" date="2019-09" db="EMBL/GenBank/DDBJ databases">
        <authorList>
            <person name="Brejova B."/>
        </authorList>
    </citation>
    <scope>NUCLEOTIDE SEQUENCE [LARGE SCALE GENOMIC DNA]</scope>
</reference>
<evidence type="ECO:0000313" key="2">
    <source>
        <dbReference type="Proteomes" id="UP000398389"/>
    </source>
</evidence>
<sequence>MFYSVRKWSKTVVFETKSDLKVLTHFDVPLKVFLNPGKYSWFETKYIFKIRFIGEIWFDFVDQLTPCFLTDEFFLKYYPRLQVIEFRSHIFAHFLESSLRDGKMRFSPYFFFWRNMVFVHPSKTKYDSAKVFLNLKYISRLHLELISSNDLLNKLEQLPNLEYLKIDVPFQHTNNTMGRYFTVLTQKFPDTIKIFILRFLPISEVNSYGCQNLKHFGSTSTRLVIPDVTGIEYQLVQFNPPFVFDYFSFPKVSYFNLQAKFYHFMKIEPTISIDITTLELSSYEPFHSVRLMKLLSDTLGKLKHLRRIDLDYWACSVDQICGSAVVHSVLNIFINYNGENMKKMLKKGVKAIERMLSSGHLRIYNTESIFNARYELAETILQIAFNPSEDLAFPNSGSKFHKLFQWVWVNENIFKTIQSLKQLEYFRLNSKNNNLMPFSPHFLEIINENENIKQVFVNFGLEDGNGNGNGNDNRSSYSGINVYYDLKKNNVYPSTFCNVYRELLELPFAYCIGLNKQFQNDKTNLECVFDLEKMRFFAPETKQLANDWMDNWIMEFKEKSGPEFDGWI</sequence>
<name>A0A5E8BVA4_9ASCO</name>
<evidence type="ECO:0000313" key="1">
    <source>
        <dbReference type="EMBL" id="VVT55363.1"/>
    </source>
</evidence>
<dbReference type="EMBL" id="CABVLU010000003">
    <property type="protein sequence ID" value="VVT55363.1"/>
    <property type="molecule type" value="Genomic_DNA"/>
</dbReference>
<dbReference type="RefSeq" id="XP_031855165.1">
    <property type="nucleotide sequence ID" value="XM_031999274.1"/>
</dbReference>
<proteinExistence type="predicted"/>
<gene>
    <name evidence="1" type="ORF">SAPINGB_P004559</name>
</gene>
<keyword evidence="2" id="KW-1185">Reference proteome</keyword>
<protein>
    <submittedName>
        <fullName evidence="1">Uncharacterized protein</fullName>
    </submittedName>
</protein>
<organism evidence="1 2">
    <name type="scientific">Magnusiomyces paraingens</name>
    <dbReference type="NCBI Taxonomy" id="2606893"/>
    <lineage>
        <taxon>Eukaryota</taxon>
        <taxon>Fungi</taxon>
        <taxon>Dikarya</taxon>
        <taxon>Ascomycota</taxon>
        <taxon>Saccharomycotina</taxon>
        <taxon>Dipodascomycetes</taxon>
        <taxon>Dipodascales</taxon>
        <taxon>Dipodascaceae</taxon>
        <taxon>Magnusiomyces</taxon>
    </lineage>
</organism>
<accession>A0A5E8BVA4</accession>
<dbReference type="Proteomes" id="UP000398389">
    <property type="component" value="Unassembled WGS sequence"/>
</dbReference>
<dbReference type="GeneID" id="43583374"/>
<dbReference type="AlphaFoldDB" id="A0A5E8BVA4"/>